<feature type="domain" description="C2H2-type" evidence="7">
    <location>
        <begin position="39"/>
        <end position="67"/>
    </location>
</feature>
<keyword evidence="3 5" id="KW-0863">Zinc-finger</keyword>
<dbReference type="GO" id="GO:0000785">
    <property type="term" value="C:chromatin"/>
    <property type="evidence" value="ECO:0007669"/>
    <property type="project" value="UniProtKB-ARBA"/>
</dbReference>
<dbReference type="FunFam" id="3.30.160.60:FF:000690">
    <property type="entry name" value="Zinc finger protein 354C"/>
    <property type="match status" value="1"/>
</dbReference>
<gene>
    <name evidence="8" type="ORF">TKK_004216</name>
</gene>
<accession>A0ABD2XDA1</accession>
<dbReference type="AlphaFoldDB" id="A0ABD2XDA1"/>
<dbReference type="SMART" id="SM00355">
    <property type="entry name" value="ZnF_C2H2"/>
    <property type="match status" value="3"/>
</dbReference>
<dbReference type="PANTHER" id="PTHR24379:SF121">
    <property type="entry name" value="C2H2-TYPE DOMAIN-CONTAINING PROTEIN"/>
    <property type="match status" value="1"/>
</dbReference>
<dbReference type="Proteomes" id="UP001627154">
    <property type="component" value="Unassembled WGS sequence"/>
</dbReference>
<dbReference type="Gene3D" id="3.30.160.60">
    <property type="entry name" value="Classic Zinc Finger"/>
    <property type="match status" value="3"/>
</dbReference>
<proteinExistence type="predicted"/>
<reference evidence="8 9" key="1">
    <citation type="journal article" date="2024" name="bioRxiv">
        <title>A reference genome for Trichogramma kaykai: A tiny desert-dwelling parasitoid wasp with competing sex-ratio distorters.</title>
        <authorList>
            <person name="Culotta J."/>
            <person name="Lindsey A.R."/>
        </authorList>
    </citation>
    <scope>NUCLEOTIDE SEQUENCE [LARGE SCALE GENOMIC DNA]</scope>
    <source>
        <strain evidence="8 9">KSX58</strain>
    </source>
</reference>
<evidence type="ECO:0000256" key="5">
    <source>
        <dbReference type="PROSITE-ProRule" id="PRU00042"/>
    </source>
</evidence>
<comment type="caution">
    <text evidence="8">The sequence shown here is derived from an EMBL/GenBank/DDBJ whole genome shotgun (WGS) entry which is preliminary data.</text>
</comment>
<sequence>MLVHEGRKDYACDQCEKKSGQKSDLLKHKMTVHEGRKDYACDKCEKKFGDRSNLNKHRKIIHESRRDFACHKFHEGRKDYACGNCEKKFGIKSNLKKHYRTVHEGRKEYECNKCEKMSDVLANRADSIKYRLKRFRTTISFITVLQVGYQESVMKEALRNSSFLKTKIRSNCRCSLGLRQYTRRLTPFLYTEQRWLSGRRAEPNALCMGFRIFIKTPREDDGDDDEFEIGRNEPISKKKQHYDEEEEEEEEQEEEEQVECRKHRV</sequence>
<evidence type="ECO:0000256" key="2">
    <source>
        <dbReference type="ARBA" id="ARBA00022737"/>
    </source>
</evidence>
<dbReference type="GO" id="GO:0008270">
    <property type="term" value="F:zinc ion binding"/>
    <property type="evidence" value="ECO:0007669"/>
    <property type="project" value="UniProtKB-KW"/>
</dbReference>
<dbReference type="Pfam" id="PF00096">
    <property type="entry name" value="zf-C2H2"/>
    <property type="match status" value="3"/>
</dbReference>
<dbReference type="GO" id="GO:0003682">
    <property type="term" value="F:chromatin binding"/>
    <property type="evidence" value="ECO:0007669"/>
    <property type="project" value="UniProtKB-ARBA"/>
</dbReference>
<dbReference type="InterPro" id="IPR036236">
    <property type="entry name" value="Znf_C2H2_sf"/>
</dbReference>
<dbReference type="PROSITE" id="PS00028">
    <property type="entry name" value="ZINC_FINGER_C2H2_1"/>
    <property type="match status" value="2"/>
</dbReference>
<evidence type="ECO:0000256" key="6">
    <source>
        <dbReference type="SAM" id="MobiDB-lite"/>
    </source>
</evidence>
<feature type="compositionally biased region" description="Acidic residues" evidence="6">
    <location>
        <begin position="243"/>
        <end position="257"/>
    </location>
</feature>
<dbReference type="GO" id="GO:0040029">
    <property type="term" value="P:epigenetic regulation of gene expression"/>
    <property type="evidence" value="ECO:0007669"/>
    <property type="project" value="UniProtKB-ARBA"/>
</dbReference>
<keyword evidence="2" id="KW-0677">Repeat</keyword>
<evidence type="ECO:0000313" key="9">
    <source>
        <dbReference type="Proteomes" id="UP001627154"/>
    </source>
</evidence>
<dbReference type="PANTHER" id="PTHR24379">
    <property type="entry name" value="KRAB AND ZINC FINGER DOMAIN-CONTAINING"/>
    <property type="match status" value="1"/>
</dbReference>
<keyword evidence="9" id="KW-1185">Reference proteome</keyword>
<dbReference type="InterPro" id="IPR013087">
    <property type="entry name" value="Znf_C2H2_type"/>
</dbReference>
<organism evidence="8 9">
    <name type="scientific">Trichogramma kaykai</name>
    <dbReference type="NCBI Taxonomy" id="54128"/>
    <lineage>
        <taxon>Eukaryota</taxon>
        <taxon>Metazoa</taxon>
        <taxon>Ecdysozoa</taxon>
        <taxon>Arthropoda</taxon>
        <taxon>Hexapoda</taxon>
        <taxon>Insecta</taxon>
        <taxon>Pterygota</taxon>
        <taxon>Neoptera</taxon>
        <taxon>Endopterygota</taxon>
        <taxon>Hymenoptera</taxon>
        <taxon>Apocrita</taxon>
        <taxon>Proctotrupomorpha</taxon>
        <taxon>Chalcidoidea</taxon>
        <taxon>Trichogrammatidae</taxon>
        <taxon>Trichogramma</taxon>
    </lineage>
</organism>
<dbReference type="PROSITE" id="PS50157">
    <property type="entry name" value="ZINC_FINGER_C2H2_2"/>
    <property type="match status" value="3"/>
</dbReference>
<protein>
    <recommendedName>
        <fullName evidence="7">C2H2-type domain-containing protein</fullName>
    </recommendedName>
</protein>
<feature type="region of interest" description="Disordered" evidence="6">
    <location>
        <begin position="219"/>
        <end position="265"/>
    </location>
</feature>
<evidence type="ECO:0000256" key="3">
    <source>
        <dbReference type="ARBA" id="ARBA00022771"/>
    </source>
</evidence>
<dbReference type="GO" id="GO:0043565">
    <property type="term" value="F:sequence-specific DNA binding"/>
    <property type="evidence" value="ECO:0007669"/>
    <property type="project" value="UniProtKB-ARBA"/>
</dbReference>
<feature type="domain" description="C2H2-type" evidence="7">
    <location>
        <begin position="80"/>
        <end position="108"/>
    </location>
</feature>
<name>A0ABD2XDA1_9HYME</name>
<feature type="domain" description="C2H2-type" evidence="7">
    <location>
        <begin position="10"/>
        <end position="38"/>
    </location>
</feature>
<evidence type="ECO:0000313" key="8">
    <source>
        <dbReference type="EMBL" id="KAL3403083.1"/>
    </source>
</evidence>
<dbReference type="EMBL" id="JBJJXI010000032">
    <property type="protein sequence ID" value="KAL3403083.1"/>
    <property type="molecule type" value="Genomic_DNA"/>
</dbReference>
<evidence type="ECO:0000256" key="1">
    <source>
        <dbReference type="ARBA" id="ARBA00022723"/>
    </source>
</evidence>
<evidence type="ECO:0000256" key="4">
    <source>
        <dbReference type="ARBA" id="ARBA00022833"/>
    </source>
</evidence>
<evidence type="ECO:0000259" key="7">
    <source>
        <dbReference type="PROSITE" id="PS50157"/>
    </source>
</evidence>
<dbReference type="SUPFAM" id="SSF57667">
    <property type="entry name" value="beta-beta-alpha zinc fingers"/>
    <property type="match status" value="2"/>
</dbReference>
<keyword evidence="4" id="KW-0862">Zinc</keyword>
<keyword evidence="1" id="KW-0479">Metal-binding</keyword>